<proteinExistence type="predicted"/>
<organism evidence="1 2">
    <name type="scientific">Ehrlichia canis (strain Jake)</name>
    <dbReference type="NCBI Taxonomy" id="269484"/>
    <lineage>
        <taxon>Bacteria</taxon>
        <taxon>Pseudomonadati</taxon>
        <taxon>Pseudomonadota</taxon>
        <taxon>Alphaproteobacteria</taxon>
        <taxon>Rickettsiales</taxon>
        <taxon>Anaplasmataceae</taxon>
        <taxon>Ehrlichia</taxon>
    </lineage>
</organism>
<dbReference type="EMBL" id="CP000107">
    <property type="protein sequence ID" value="AAZ68779.1"/>
    <property type="molecule type" value="Genomic_DNA"/>
</dbReference>
<dbReference type="Proteomes" id="UP000000435">
    <property type="component" value="Chromosome"/>
</dbReference>
<protein>
    <submittedName>
        <fullName evidence="1">Uncharacterized protein</fullName>
    </submittedName>
</protein>
<evidence type="ECO:0000313" key="1">
    <source>
        <dbReference type="EMBL" id="AAZ68779.1"/>
    </source>
</evidence>
<keyword evidence="2" id="KW-1185">Reference proteome</keyword>
<accession>A0ACA6AWC0</accession>
<reference evidence="2" key="1">
    <citation type="journal article" date="2006" name="J. Bacteriol.">
        <title>The genome of the obligately intracellular bacterium Ehrlichia canis reveals themes of complex membrane structure and immune evasion strategies.</title>
        <authorList>
            <person name="Mavromatis K."/>
            <person name="Doyle C.K."/>
            <person name="Lykidis A."/>
            <person name="Ivanova N."/>
            <person name="Francino M.P."/>
            <person name="Chain P."/>
            <person name="Shin M."/>
            <person name="Malfatti S."/>
            <person name="Larimer F."/>
            <person name="Copeland A."/>
            <person name="Detter J.C."/>
            <person name="Land M."/>
            <person name="Richardson P.M."/>
            <person name="Yu X.J."/>
            <person name="Walker D.H."/>
            <person name="McBride J.W."/>
            <person name="Kyrpides N.C."/>
        </authorList>
    </citation>
    <scope>NUCLEOTIDE SEQUENCE [LARGE SCALE GENOMIC DNA]</scope>
    <source>
        <strain evidence="2">Jake</strain>
    </source>
</reference>
<gene>
    <name evidence="1" type="ordered locus">Ecaj_0747</name>
</gene>
<evidence type="ECO:0000313" key="2">
    <source>
        <dbReference type="Proteomes" id="UP000000435"/>
    </source>
</evidence>
<name>A0ACA6AWC0_EHRCJ</name>
<sequence>MENVPKLLLISVIVILLLLIAAVCYSVYNRNKQTVLSLQEEVKDLRNRLEMLSGNFERFYDSFFSSSVGRQIRYSNHLVESIKDEVSDMEENIITNSCMIKQLKDNLINASETMLSNIQVLDCKIESMMLDRERSIKPVS</sequence>